<dbReference type="InterPro" id="IPR011990">
    <property type="entry name" value="TPR-like_helical_dom_sf"/>
</dbReference>
<dbReference type="PANTHER" id="PTHR46082:SF6">
    <property type="entry name" value="AAA+ ATPASE DOMAIN-CONTAINING PROTEIN-RELATED"/>
    <property type="match status" value="1"/>
</dbReference>
<dbReference type="STRING" id="1531966.A0A0A1SWU1"/>
<feature type="chain" id="PRO_5001978714" evidence="1">
    <location>
        <begin position="18"/>
        <end position="421"/>
    </location>
</feature>
<proteinExistence type="predicted"/>
<accession>A0A0A1SWU1</accession>
<dbReference type="OrthoDB" id="1658288at2759"/>
<dbReference type="PANTHER" id="PTHR46082">
    <property type="entry name" value="ATP/GTP-BINDING PROTEIN-RELATED"/>
    <property type="match status" value="1"/>
</dbReference>
<keyword evidence="1" id="KW-0732">Signal</keyword>
<dbReference type="EMBL" id="CDHN01000001">
    <property type="protein sequence ID" value="CEJ82761.1"/>
    <property type="molecule type" value="Genomic_DNA"/>
</dbReference>
<dbReference type="Pfam" id="PF13374">
    <property type="entry name" value="TPR_10"/>
    <property type="match status" value="1"/>
</dbReference>
<protein>
    <submittedName>
        <fullName evidence="2">Uncharacterized protein</fullName>
    </submittedName>
</protein>
<sequence length="421" mass="47626">MLGLLTNLPLAITQAAAYMNMLDISVEEYLILSRQEMMDLMRNRHEDDNFHDESQYAVATTWLISFKQLEKQSSAATRLLRFMIWIQPQAIPMSILPDVGSEGNLIKAIGLLKSYGFVRARPERGMFDIHSLVHMVMRSWTVEQGIDDEIKTDAINHLSGIFQSDDWDVRETWRAQLPHILHILNNFRETDPSTVLELGYWAGRCLYKDGQIKEAVALLEHVVKIEETTLAEDHPSRLSSQHVLAGAYKSNGQIKEAVTLLEHIVKIQETTLAEDHPDRLSSQHELAGAYESNGQIIEAVALLEHVVQIRETTLAEDHPSRLASQHVLARAYESNSQIKEAVALLEHVVKIQETTLAEDHPSRLASQHELARAYESNGQIKEAVTLLEHIVKIQEITLAEDHPNGIRSETHLSDVLDQVYA</sequence>
<dbReference type="Gene3D" id="1.25.40.10">
    <property type="entry name" value="Tetratricopeptide repeat domain"/>
    <property type="match status" value="1"/>
</dbReference>
<reference evidence="2 3" key="1">
    <citation type="journal article" date="2015" name="Genome Announc.">
        <title>Draft Genome Sequence and Gene Annotation of the Entomopathogenic Fungus Verticillium hemipterigenum.</title>
        <authorList>
            <person name="Horn F."/>
            <person name="Habel A."/>
            <person name="Scharf D.H."/>
            <person name="Dworschak J."/>
            <person name="Brakhage A.A."/>
            <person name="Guthke R."/>
            <person name="Hertweck C."/>
            <person name="Linde J."/>
        </authorList>
    </citation>
    <scope>NUCLEOTIDE SEQUENCE [LARGE SCALE GENOMIC DNA]</scope>
</reference>
<gene>
    <name evidence="2" type="ORF">VHEMI02809</name>
</gene>
<feature type="signal peptide" evidence="1">
    <location>
        <begin position="1"/>
        <end position="17"/>
    </location>
</feature>
<evidence type="ECO:0000313" key="2">
    <source>
        <dbReference type="EMBL" id="CEJ82761.1"/>
    </source>
</evidence>
<dbReference type="Pfam" id="PF13424">
    <property type="entry name" value="TPR_12"/>
    <property type="match status" value="2"/>
</dbReference>
<name>A0A0A1SWU1_9HYPO</name>
<dbReference type="InterPro" id="IPR053137">
    <property type="entry name" value="NLR-like"/>
</dbReference>
<organism evidence="2 3">
    <name type="scientific">[Torrubiella] hemipterigena</name>
    <dbReference type="NCBI Taxonomy" id="1531966"/>
    <lineage>
        <taxon>Eukaryota</taxon>
        <taxon>Fungi</taxon>
        <taxon>Dikarya</taxon>
        <taxon>Ascomycota</taxon>
        <taxon>Pezizomycotina</taxon>
        <taxon>Sordariomycetes</taxon>
        <taxon>Hypocreomycetidae</taxon>
        <taxon>Hypocreales</taxon>
        <taxon>Clavicipitaceae</taxon>
        <taxon>Clavicipitaceae incertae sedis</taxon>
        <taxon>'Torrubiella' clade</taxon>
    </lineage>
</organism>
<keyword evidence="3" id="KW-1185">Reference proteome</keyword>
<dbReference type="SUPFAM" id="SSF48452">
    <property type="entry name" value="TPR-like"/>
    <property type="match status" value="2"/>
</dbReference>
<evidence type="ECO:0000313" key="3">
    <source>
        <dbReference type="Proteomes" id="UP000039046"/>
    </source>
</evidence>
<dbReference type="Proteomes" id="UP000039046">
    <property type="component" value="Unassembled WGS sequence"/>
</dbReference>
<evidence type="ECO:0000256" key="1">
    <source>
        <dbReference type="SAM" id="SignalP"/>
    </source>
</evidence>
<dbReference type="AlphaFoldDB" id="A0A0A1SWU1"/>
<dbReference type="HOGENOM" id="CLU_053909_0_0_1"/>